<evidence type="ECO:0000259" key="14">
    <source>
        <dbReference type="PROSITE" id="PS51194"/>
    </source>
</evidence>
<dbReference type="CDD" id="cd18787">
    <property type="entry name" value="SF2_C_DEAD"/>
    <property type="match status" value="1"/>
</dbReference>
<dbReference type="EC" id="3.6.4.13" evidence="1"/>
<gene>
    <name evidence="16" type="ORF">EV211_11133</name>
</gene>
<organism evidence="16 17">
    <name type="scientific">Aminicella lysinilytica</name>
    <dbReference type="NCBI Taxonomy" id="433323"/>
    <lineage>
        <taxon>Bacteria</taxon>
        <taxon>Bacillati</taxon>
        <taxon>Bacillota</taxon>
        <taxon>Clostridia</taxon>
        <taxon>Peptostreptococcales</taxon>
        <taxon>Anaerovoracaceae</taxon>
        <taxon>Aminicella</taxon>
    </lineage>
</organism>
<evidence type="ECO:0000256" key="4">
    <source>
        <dbReference type="ARBA" id="ARBA00022801"/>
    </source>
</evidence>
<dbReference type="Proteomes" id="UP000295500">
    <property type="component" value="Unassembled WGS sequence"/>
</dbReference>
<dbReference type="PROSITE" id="PS51195">
    <property type="entry name" value="Q_MOTIF"/>
    <property type="match status" value="1"/>
</dbReference>
<feature type="domain" description="Helicase ATP-binding" evidence="13">
    <location>
        <begin position="32"/>
        <end position="203"/>
    </location>
</feature>
<keyword evidence="17" id="KW-1185">Reference proteome</keyword>
<sequence>MKYSESVISNDILKGLEEMGFVDMTPIQERAIPVMMKGRDIVGQAQTGTGKTAAFGIPMIEAINPSDDGVQGLVICPTRELAMQGAEELKKMSKYVKGVKVVPIYGGQDISRQFRALKGNVSIVIGTPGRIMDHMRRGTLKFDHLKMLVLDEADEMLDMGFREDIETICSSMPDDRQSALFSATIPKPIMELTERYLKDAEHIEVEAEELTVKAIKQSYYMVKGNQKDAAICRLIDYMSPKRALIFCNTKRKVDQLTIMLKKKGYSAEALHGDLSQHQRDRVMNLFRSGNLELLLATDVAARGIDVDNVDVVFNYDLPQEQDYYVHRIGRTGRAGKKGKAVSLINTRERRKIAMLEDHCQTKIKEKVMPTADDAMQVKAYSNVSRAIDYCEGKDLKPYMELIYKRCIDDGTEPLEVAAAFLREGLGDINDNVKIEQKPRGGKDDNRSGRGYENKDKARRRKDRKGKGHYDDRSGKGGKSDYKSKSDYAPKKDAKSKSENKSKKDRKPRTDAGGGFEVYRGKHSGKGTKNSDKNRRRDGGRSGRR</sequence>
<dbReference type="InterPro" id="IPR044742">
    <property type="entry name" value="DEAD/DEAH_RhlB"/>
</dbReference>
<dbReference type="SMART" id="SM00490">
    <property type="entry name" value="HELICc"/>
    <property type="match status" value="1"/>
</dbReference>
<evidence type="ECO:0000256" key="8">
    <source>
        <dbReference type="ARBA" id="ARBA00047984"/>
    </source>
</evidence>
<dbReference type="AlphaFoldDB" id="A0A4R6Q6K9"/>
<comment type="catalytic activity">
    <reaction evidence="8">
        <text>ATP + H2O = ADP + phosphate + H(+)</text>
        <dbReference type="Rhea" id="RHEA:13065"/>
        <dbReference type="ChEBI" id="CHEBI:15377"/>
        <dbReference type="ChEBI" id="CHEBI:15378"/>
        <dbReference type="ChEBI" id="CHEBI:30616"/>
        <dbReference type="ChEBI" id="CHEBI:43474"/>
        <dbReference type="ChEBI" id="CHEBI:456216"/>
        <dbReference type="EC" id="3.6.4.13"/>
    </reaction>
</comment>
<dbReference type="InterPro" id="IPR027417">
    <property type="entry name" value="P-loop_NTPase"/>
</dbReference>
<name>A0A4R6Q6K9_9FIRM</name>
<dbReference type="GO" id="GO:0016787">
    <property type="term" value="F:hydrolase activity"/>
    <property type="evidence" value="ECO:0007669"/>
    <property type="project" value="UniProtKB-KW"/>
</dbReference>
<dbReference type="GO" id="GO:0003724">
    <property type="term" value="F:RNA helicase activity"/>
    <property type="evidence" value="ECO:0007669"/>
    <property type="project" value="UniProtKB-EC"/>
</dbReference>
<feature type="compositionally biased region" description="Basic residues" evidence="12">
    <location>
        <begin position="456"/>
        <end position="466"/>
    </location>
</feature>
<evidence type="ECO:0000256" key="3">
    <source>
        <dbReference type="ARBA" id="ARBA00022741"/>
    </source>
</evidence>
<dbReference type="GO" id="GO:0005524">
    <property type="term" value="F:ATP binding"/>
    <property type="evidence" value="ECO:0007669"/>
    <property type="project" value="UniProtKB-KW"/>
</dbReference>
<comment type="caution">
    <text evidence="16">The sequence shown here is derived from an EMBL/GenBank/DDBJ whole genome shotgun (WGS) entry which is preliminary data.</text>
</comment>
<dbReference type="CDD" id="cd00268">
    <property type="entry name" value="DEADc"/>
    <property type="match status" value="1"/>
</dbReference>
<evidence type="ECO:0000259" key="13">
    <source>
        <dbReference type="PROSITE" id="PS51192"/>
    </source>
</evidence>
<evidence type="ECO:0000256" key="1">
    <source>
        <dbReference type="ARBA" id="ARBA00012552"/>
    </source>
</evidence>
<evidence type="ECO:0000259" key="15">
    <source>
        <dbReference type="PROSITE" id="PS51195"/>
    </source>
</evidence>
<dbReference type="InterPro" id="IPR014014">
    <property type="entry name" value="RNA_helicase_DEAD_Q_motif"/>
</dbReference>
<feature type="domain" description="Helicase C-terminal" evidence="14">
    <location>
        <begin position="230"/>
        <end position="376"/>
    </location>
</feature>
<dbReference type="PANTHER" id="PTHR47959:SF1">
    <property type="entry name" value="ATP-DEPENDENT RNA HELICASE DBPA"/>
    <property type="match status" value="1"/>
</dbReference>
<dbReference type="RefSeq" id="WP_133528183.1">
    <property type="nucleotide sequence ID" value="NZ_SNXO01000011.1"/>
</dbReference>
<evidence type="ECO:0000256" key="2">
    <source>
        <dbReference type="ARBA" id="ARBA00022490"/>
    </source>
</evidence>
<feature type="compositionally biased region" description="Basic and acidic residues" evidence="12">
    <location>
        <begin position="467"/>
        <end position="501"/>
    </location>
</feature>
<evidence type="ECO:0000256" key="10">
    <source>
        <dbReference type="PROSITE-ProRule" id="PRU00552"/>
    </source>
</evidence>
<evidence type="ECO:0000256" key="5">
    <source>
        <dbReference type="ARBA" id="ARBA00022806"/>
    </source>
</evidence>
<keyword evidence="5 11" id="KW-0347">Helicase</keyword>
<evidence type="ECO:0000256" key="6">
    <source>
        <dbReference type="ARBA" id="ARBA00022840"/>
    </source>
</evidence>
<keyword evidence="6 11" id="KW-0067">ATP-binding</keyword>
<dbReference type="Pfam" id="PF00271">
    <property type="entry name" value="Helicase_C"/>
    <property type="match status" value="1"/>
</dbReference>
<dbReference type="PROSITE" id="PS51194">
    <property type="entry name" value="HELICASE_CTER"/>
    <property type="match status" value="1"/>
</dbReference>
<dbReference type="SUPFAM" id="SSF52540">
    <property type="entry name" value="P-loop containing nucleoside triphosphate hydrolases"/>
    <property type="match status" value="1"/>
</dbReference>
<keyword evidence="4 11" id="KW-0378">Hydrolase</keyword>
<dbReference type="InterPro" id="IPR050079">
    <property type="entry name" value="DEAD_box_RNA_helicase"/>
</dbReference>
<dbReference type="GO" id="GO:0003723">
    <property type="term" value="F:RNA binding"/>
    <property type="evidence" value="ECO:0007669"/>
    <property type="project" value="UniProtKB-ARBA"/>
</dbReference>
<dbReference type="Pfam" id="PF00270">
    <property type="entry name" value="DEAD"/>
    <property type="match status" value="1"/>
</dbReference>
<protein>
    <recommendedName>
        <fullName evidence="9">ATP-dependent RNA helicase CshA</fullName>
        <ecNumber evidence="1">3.6.4.13</ecNumber>
    </recommendedName>
</protein>
<evidence type="ECO:0000313" key="16">
    <source>
        <dbReference type="EMBL" id="TDP57665.1"/>
    </source>
</evidence>
<dbReference type="PANTHER" id="PTHR47959">
    <property type="entry name" value="ATP-DEPENDENT RNA HELICASE RHLE-RELATED"/>
    <property type="match status" value="1"/>
</dbReference>
<evidence type="ECO:0000256" key="12">
    <source>
        <dbReference type="SAM" id="MobiDB-lite"/>
    </source>
</evidence>
<evidence type="ECO:0000256" key="7">
    <source>
        <dbReference type="ARBA" id="ARBA00038437"/>
    </source>
</evidence>
<evidence type="ECO:0000256" key="9">
    <source>
        <dbReference type="ARBA" id="ARBA00067932"/>
    </source>
</evidence>
<proteinExistence type="inferred from homology"/>
<dbReference type="InterPro" id="IPR001650">
    <property type="entry name" value="Helicase_C-like"/>
</dbReference>
<accession>A0A4R6Q6K9</accession>
<dbReference type="InterPro" id="IPR000629">
    <property type="entry name" value="RNA-helicase_DEAD-box_CS"/>
</dbReference>
<dbReference type="InterPro" id="IPR011545">
    <property type="entry name" value="DEAD/DEAH_box_helicase_dom"/>
</dbReference>
<evidence type="ECO:0000313" key="17">
    <source>
        <dbReference type="Proteomes" id="UP000295500"/>
    </source>
</evidence>
<comment type="similarity">
    <text evidence="7 11">Belongs to the DEAD box helicase family.</text>
</comment>
<dbReference type="FunFam" id="3.40.50.300:FF:000108">
    <property type="entry name" value="ATP-dependent RNA helicase RhlE"/>
    <property type="match status" value="1"/>
</dbReference>
<dbReference type="InterPro" id="IPR014001">
    <property type="entry name" value="Helicase_ATP-bd"/>
</dbReference>
<dbReference type="SMART" id="SM00487">
    <property type="entry name" value="DEXDc"/>
    <property type="match status" value="1"/>
</dbReference>
<feature type="compositionally biased region" description="Basic and acidic residues" evidence="12">
    <location>
        <begin position="528"/>
        <end position="544"/>
    </location>
</feature>
<feature type="short sequence motif" description="Q motif" evidence="10">
    <location>
        <begin position="1"/>
        <end position="29"/>
    </location>
</feature>
<feature type="domain" description="DEAD-box RNA helicase Q" evidence="15">
    <location>
        <begin position="1"/>
        <end position="29"/>
    </location>
</feature>
<dbReference type="PROSITE" id="PS00039">
    <property type="entry name" value="DEAD_ATP_HELICASE"/>
    <property type="match status" value="1"/>
</dbReference>
<dbReference type="PROSITE" id="PS51192">
    <property type="entry name" value="HELICASE_ATP_BIND_1"/>
    <property type="match status" value="1"/>
</dbReference>
<keyword evidence="3 11" id="KW-0547">Nucleotide-binding</keyword>
<dbReference type="OrthoDB" id="9805696at2"/>
<reference evidence="16 17" key="1">
    <citation type="submission" date="2019-03" db="EMBL/GenBank/DDBJ databases">
        <title>Genomic Encyclopedia of Type Strains, Phase IV (KMG-IV): sequencing the most valuable type-strain genomes for metagenomic binning, comparative biology and taxonomic classification.</title>
        <authorList>
            <person name="Goeker M."/>
        </authorList>
    </citation>
    <scope>NUCLEOTIDE SEQUENCE [LARGE SCALE GENOMIC DNA]</scope>
    <source>
        <strain evidence="16 17">DSM 28287</strain>
    </source>
</reference>
<keyword evidence="2" id="KW-0963">Cytoplasm</keyword>
<feature type="compositionally biased region" description="Basic and acidic residues" evidence="12">
    <location>
        <begin position="432"/>
        <end position="455"/>
    </location>
</feature>
<dbReference type="GO" id="GO:0005829">
    <property type="term" value="C:cytosol"/>
    <property type="evidence" value="ECO:0007669"/>
    <property type="project" value="TreeGrafter"/>
</dbReference>
<dbReference type="EMBL" id="SNXO01000011">
    <property type="protein sequence ID" value="TDP57665.1"/>
    <property type="molecule type" value="Genomic_DNA"/>
</dbReference>
<feature type="region of interest" description="Disordered" evidence="12">
    <location>
        <begin position="432"/>
        <end position="544"/>
    </location>
</feature>
<evidence type="ECO:0000256" key="11">
    <source>
        <dbReference type="RuleBase" id="RU000492"/>
    </source>
</evidence>
<dbReference type="Gene3D" id="3.40.50.300">
    <property type="entry name" value="P-loop containing nucleotide triphosphate hydrolases"/>
    <property type="match status" value="2"/>
</dbReference>